<keyword evidence="5 8" id="KW-0687">Ribonucleoprotein</keyword>
<dbReference type="EMBL" id="LCMF01000001">
    <property type="protein sequence ID" value="KKU32171.1"/>
    <property type="molecule type" value="Genomic_DNA"/>
</dbReference>
<dbReference type="InterPro" id="IPR005704">
    <property type="entry name" value="Ribosomal_uS3_bac-typ"/>
</dbReference>
<dbReference type="NCBIfam" id="TIGR01009">
    <property type="entry name" value="rpsC_bact"/>
    <property type="match status" value="1"/>
</dbReference>
<name>A0A0G1PHC8_UNCKA</name>
<accession>A0A0G1PHC8</accession>
<dbReference type="GO" id="GO:0003735">
    <property type="term" value="F:structural constituent of ribosome"/>
    <property type="evidence" value="ECO:0007669"/>
    <property type="project" value="InterPro"/>
</dbReference>
<dbReference type="PANTHER" id="PTHR11760:SF19">
    <property type="entry name" value="SMALL RIBOSOMAL SUBUNIT PROTEIN US3C"/>
    <property type="match status" value="1"/>
</dbReference>
<gene>
    <name evidence="8" type="primary">rpsC</name>
    <name evidence="11" type="ORF">UX44_C0001G0016</name>
</gene>
<dbReference type="InterPro" id="IPR018280">
    <property type="entry name" value="Ribosomal_uS3_CS"/>
</dbReference>
<evidence type="ECO:0000256" key="6">
    <source>
        <dbReference type="ARBA" id="ARBA00024998"/>
    </source>
</evidence>
<dbReference type="Proteomes" id="UP000034732">
    <property type="component" value="Unassembled WGS sequence"/>
</dbReference>
<dbReference type="Pfam" id="PF07650">
    <property type="entry name" value="KH_2"/>
    <property type="match status" value="1"/>
</dbReference>
<proteinExistence type="inferred from homology"/>
<evidence type="ECO:0000256" key="9">
    <source>
        <dbReference type="RuleBase" id="RU003624"/>
    </source>
</evidence>
<dbReference type="Gene3D" id="3.30.300.20">
    <property type="match status" value="1"/>
</dbReference>
<dbReference type="SMART" id="SM00322">
    <property type="entry name" value="KH"/>
    <property type="match status" value="1"/>
</dbReference>
<dbReference type="Pfam" id="PF00189">
    <property type="entry name" value="Ribosomal_S3_C"/>
    <property type="match status" value="1"/>
</dbReference>
<evidence type="ECO:0000313" key="11">
    <source>
        <dbReference type="EMBL" id="KKU32171.1"/>
    </source>
</evidence>
<dbReference type="SUPFAM" id="SSF54814">
    <property type="entry name" value="Prokaryotic type KH domain (KH-domain type II)"/>
    <property type="match status" value="1"/>
</dbReference>
<feature type="domain" description="KH type-2" evidence="10">
    <location>
        <begin position="39"/>
        <end position="107"/>
    </location>
</feature>
<evidence type="ECO:0000256" key="8">
    <source>
        <dbReference type="HAMAP-Rule" id="MF_01309"/>
    </source>
</evidence>
<dbReference type="PATRIC" id="fig|1619107.3.peg.17"/>
<evidence type="ECO:0000256" key="4">
    <source>
        <dbReference type="ARBA" id="ARBA00022980"/>
    </source>
</evidence>
<evidence type="ECO:0000256" key="2">
    <source>
        <dbReference type="ARBA" id="ARBA00022730"/>
    </source>
</evidence>
<reference evidence="11 12" key="1">
    <citation type="journal article" date="2015" name="Nature">
        <title>rRNA introns, odd ribosomes, and small enigmatic genomes across a large radiation of phyla.</title>
        <authorList>
            <person name="Brown C.T."/>
            <person name="Hug L.A."/>
            <person name="Thomas B.C."/>
            <person name="Sharon I."/>
            <person name="Castelle C.J."/>
            <person name="Singh A."/>
            <person name="Wilkins M.J."/>
            <person name="Williams K.H."/>
            <person name="Banfield J.F."/>
        </authorList>
    </citation>
    <scope>NUCLEOTIDE SEQUENCE [LARGE SCALE GENOMIC DNA]</scope>
</reference>
<dbReference type="PANTHER" id="PTHR11760">
    <property type="entry name" value="30S/40S RIBOSOMAL PROTEIN S3"/>
    <property type="match status" value="1"/>
</dbReference>
<dbReference type="InterPro" id="IPR004087">
    <property type="entry name" value="KH_dom"/>
</dbReference>
<evidence type="ECO:0000256" key="3">
    <source>
        <dbReference type="ARBA" id="ARBA00022884"/>
    </source>
</evidence>
<dbReference type="GO" id="GO:0019843">
    <property type="term" value="F:rRNA binding"/>
    <property type="evidence" value="ECO:0007669"/>
    <property type="project" value="UniProtKB-UniRule"/>
</dbReference>
<dbReference type="InterPro" id="IPR001351">
    <property type="entry name" value="Ribosomal_uS3_C"/>
</dbReference>
<protein>
    <recommendedName>
        <fullName evidence="7 8">Small ribosomal subunit protein uS3</fullName>
    </recommendedName>
</protein>
<organism evidence="11 12">
    <name type="scientific">candidate division WWE3 bacterium GW2011_GWA1_46_21</name>
    <dbReference type="NCBI Taxonomy" id="1619107"/>
    <lineage>
        <taxon>Bacteria</taxon>
        <taxon>Katanobacteria</taxon>
    </lineage>
</organism>
<dbReference type="FunFam" id="3.30.300.20:FF:000001">
    <property type="entry name" value="30S ribosomal protein S3"/>
    <property type="match status" value="1"/>
</dbReference>
<dbReference type="GO" id="GO:0022627">
    <property type="term" value="C:cytosolic small ribosomal subunit"/>
    <property type="evidence" value="ECO:0007669"/>
    <property type="project" value="TreeGrafter"/>
</dbReference>
<dbReference type="InterPro" id="IPR015946">
    <property type="entry name" value="KH_dom-like_a/b"/>
</dbReference>
<dbReference type="PROSITE" id="PS00548">
    <property type="entry name" value="RIBOSOMAL_S3"/>
    <property type="match status" value="1"/>
</dbReference>
<dbReference type="InterPro" id="IPR009019">
    <property type="entry name" value="KH_sf_prok-type"/>
</dbReference>
<dbReference type="PROSITE" id="PS50823">
    <property type="entry name" value="KH_TYPE_2"/>
    <property type="match status" value="1"/>
</dbReference>
<dbReference type="GO" id="GO:0003729">
    <property type="term" value="F:mRNA binding"/>
    <property type="evidence" value="ECO:0007669"/>
    <property type="project" value="UniProtKB-UniRule"/>
</dbReference>
<evidence type="ECO:0000256" key="7">
    <source>
        <dbReference type="ARBA" id="ARBA00035257"/>
    </source>
</evidence>
<comment type="caution">
    <text evidence="11">The sequence shown here is derived from an EMBL/GenBank/DDBJ whole genome shotgun (WGS) entry which is preliminary data.</text>
</comment>
<dbReference type="HAMAP" id="MF_01309_B">
    <property type="entry name" value="Ribosomal_uS3_B"/>
    <property type="match status" value="1"/>
</dbReference>
<evidence type="ECO:0000259" key="10">
    <source>
        <dbReference type="PROSITE" id="PS50823"/>
    </source>
</evidence>
<dbReference type="GO" id="GO:0006412">
    <property type="term" value="P:translation"/>
    <property type="evidence" value="ECO:0007669"/>
    <property type="project" value="UniProtKB-UniRule"/>
</dbReference>
<keyword evidence="2 8" id="KW-0699">rRNA-binding</keyword>
<keyword evidence="4 8" id="KW-0689">Ribosomal protein</keyword>
<dbReference type="CDD" id="cd02412">
    <property type="entry name" value="KH-II_30S_S3"/>
    <property type="match status" value="1"/>
</dbReference>
<dbReference type="SUPFAM" id="SSF54821">
    <property type="entry name" value="Ribosomal protein S3 C-terminal domain"/>
    <property type="match status" value="1"/>
</dbReference>
<evidence type="ECO:0000256" key="1">
    <source>
        <dbReference type="ARBA" id="ARBA00010761"/>
    </source>
</evidence>
<sequence>MGQQINPTGYRIGISKNWKSRWFADKKTYADLAIEDFRIRKYLEDKFDSAGLKDIDIERSLNEVKITVRVSKPGVVIGRGGTGVEAVQEELAKMTKAKVFLTADELKVPETEARLVADYICRQLKRRLPYRRLLVSAATSAMDRGALGIKIRLAGLLGGSNSIARIEQIYRGSVPVQTLRADIDYAQIDCHLLYGTVGIKVWVYKGEIEL</sequence>
<keyword evidence="3 8" id="KW-0694">RNA-binding</keyword>
<evidence type="ECO:0000313" key="12">
    <source>
        <dbReference type="Proteomes" id="UP000034732"/>
    </source>
</evidence>
<dbReference type="InterPro" id="IPR004044">
    <property type="entry name" value="KH_dom_type_2"/>
</dbReference>
<comment type="subunit">
    <text evidence="8">Part of the 30S ribosomal subunit. Forms a tight complex with proteins S10 and S14.</text>
</comment>
<dbReference type="AlphaFoldDB" id="A0A0G1PHC8"/>
<dbReference type="Gene3D" id="3.30.1140.32">
    <property type="entry name" value="Ribosomal protein S3, C-terminal domain"/>
    <property type="match status" value="1"/>
</dbReference>
<dbReference type="InterPro" id="IPR057258">
    <property type="entry name" value="Ribosomal_uS3"/>
</dbReference>
<dbReference type="InterPro" id="IPR036419">
    <property type="entry name" value="Ribosomal_S3_C_sf"/>
</dbReference>
<evidence type="ECO:0000256" key="5">
    <source>
        <dbReference type="ARBA" id="ARBA00023274"/>
    </source>
</evidence>
<comment type="similarity">
    <text evidence="1 8 9">Belongs to the universal ribosomal protein uS3 family.</text>
</comment>
<comment type="function">
    <text evidence="6 8">Binds the lower part of the 30S subunit head. Binds mRNA in the 70S ribosome, positioning it for translation.</text>
</comment>